<keyword evidence="4 7" id="KW-0808">Transferase</keyword>
<dbReference type="SUPFAM" id="SSF53448">
    <property type="entry name" value="Nucleotide-diphospho-sugar transferases"/>
    <property type="match status" value="1"/>
</dbReference>
<comment type="similarity">
    <text evidence="3 7">Belongs to the IspD/TarI cytidylyltransferase family. IspD subfamily.</text>
</comment>
<dbReference type="Proteomes" id="UP000246569">
    <property type="component" value="Unassembled WGS sequence"/>
</dbReference>
<dbReference type="RefSeq" id="WP_110017971.1">
    <property type="nucleotide sequence ID" value="NZ_QGTJ01000003.1"/>
</dbReference>
<evidence type="ECO:0000256" key="5">
    <source>
        <dbReference type="ARBA" id="ARBA00022695"/>
    </source>
</evidence>
<name>A0A317MX81_9GAMM</name>
<feature type="site" description="Positions MEP for the nucleophilic attack" evidence="7">
    <location>
        <position position="212"/>
    </location>
</feature>
<comment type="catalytic activity">
    <reaction evidence="1 7">
        <text>2-C-methyl-D-erythritol 4-phosphate + CTP + H(+) = 4-CDP-2-C-methyl-D-erythritol + diphosphate</text>
        <dbReference type="Rhea" id="RHEA:13429"/>
        <dbReference type="ChEBI" id="CHEBI:15378"/>
        <dbReference type="ChEBI" id="CHEBI:33019"/>
        <dbReference type="ChEBI" id="CHEBI:37563"/>
        <dbReference type="ChEBI" id="CHEBI:57823"/>
        <dbReference type="ChEBI" id="CHEBI:58262"/>
        <dbReference type="EC" id="2.7.7.60"/>
    </reaction>
</comment>
<sequence length="229" mass="24747">MRRCHAIVPAAGVGKRMGAAIPKQYLPLAGRPVLEHTLACLLAEPRIAGIVVALGAEDAWWPTLQLGDRRRITRVEGGAERADSVMNALRALDGVADAEDWVLVHDAARPCLPRADLERLFCELADDPVGGLLAAPVRDTMKRAGDGPRVAATVDRSGLWHALTPQMFRFALLREALAAALAARVAITDEASAIEWFGLQPRLVEGSAANLKITRPEDLRLAEFFLTLP</sequence>
<evidence type="ECO:0000256" key="6">
    <source>
        <dbReference type="ARBA" id="ARBA00023229"/>
    </source>
</evidence>
<dbReference type="InterPro" id="IPR034683">
    <property type="entry name" value="IspD/TarI"/>
</dbReference>
<dbReference type="InterPro" id="IPR001228">
    <property type="entry name" value="IspD"/>
</dbReference>
<dbReference type="GO" id="GO:0050518">
    <property type="term" value="F:2-C-methyl-D-erythritol 4-phosphate cytidylyltransferase activity"/>
    <property type="evidence" value="ECO:0007669"/>
    <property type="project" value="UniProtKB-UniRule"/>
</dbReference>
<dbReference type="CDD" id="cd02516">
    <property type="entry name" value="CDP-ME_synthetase"/>
    <property type="match status" value="1"/>
</dbReference>
<evidence type="ECO:0000256" key="3">
    <source>
        <dbReference type="ARBA" id="ARBA00009789"/>
    </source>
</evidence>
<reference evidence="8 9" key="1">
    <citation type="submission" date="2018-05" db="EMBL/GenBank/DDBJ databases">
        <title>Genomic Encyclopedia of Type Strains, Phase IV (KMG-IV): sequencing the most valuable type-strain genomes for metagenomic binning, comparative biology and taxonomic classification.</title>
        <authorList>
            <person name="Goeker M."/>
        </authorList>
    </citation>
    <scope>NUCLEOTIDE SEQUENCE [LARGE SCALE GENOMIC DNA]</scope>
    <source>
        <strain evidence="8 9">DSM 23606</strain>
    </source>
</reference>
<evidence type="ECO:0000313" key="8">
    <source>
        <dbReference type="EMBL" id="PWV63495.1"/>
    </source>
</evidence>
<dbReference type="GO" id="GO:0019288">
    <property type="term" value="P:isopentenyl diphosphate biosynthetic process, methylerythritol 4-phosphate pathway"/>
    <property type="evidence" value="ECO:0007669"/>
    <property type="project" value="UniProtKB-UniRule"/>
</dbReference>
<gene>
    <name evidence="7" type="primary">ispD</name>
    <name evidence="8" type="ORF">C7443_103426</name>
</gene>
<evidence type="ECO:0000313" key="9">
    <source>
        <dbReference type="Proteomes" id="UP000246569"/>
    </source>
</evidence>
<dbReference type="UniPathway" id="UPA00056">
    <property type="reaction ID" value="UER00093"/>
</dbReference>
<comment type="function">
    <text evidence="7">Catalyzes the formation of 4-diphosphocytidyl-2-C-methyl-D-erythritol from CTP and 2-C-methyl-D-erythritol 4-phosphate (MEP).</text>
</comment>
<keyword evidence="9" id="KW-1185">Reference proteome</keyword>
<dbReference type="InterPro" id="IPR050088">
    <property type="entry name" value="IspD/TarI_cytidylyltransf_bact"/>
</dbReference>
<dbReference type="Pfam" id="PF01128">
    <property type="entry name" value="IspD"/>
    <property type="match status" value="1"/>
</dbReference>
<comment type="caution">
    <text evidence="8">The sequence shown here is derived from an EMBL/GenBank/DDBJ whole genome shotgun (WGS) entry which is preliminary data.</text>
</comment>
<keyword evidence="5 7" id="KW-0548">Nucleotidyltransferase</keyword>
<dbReference type="EC" id="2.7.7.60" evidence="7"/>
<dbReference type="NCBIfam" id="TIGR00453">
    <property type="entry name" value="ispD"/>
    <property type="match status" value="1"/>
</dbReference>
<dbReference type="FunFam" id="3.90.550.10:FF:000003">
    <property type="entry name" value="2-C-methyl-D-erythritol 4-phosphate cytidylyltransferase"/>
    <property type="match status" value="1"/>
</dbReference>
<accession>A0A317MX81</accession>
<dbReference type="PANTHER" id="PTHR32125:SF4">
    <property type="entry name" value="2-C-METHYL-D-ERYTHRITOL 4-PHOSPHATE CYTIDYLYLTRANSFERASE, CHLOROPLASTIC"/>
    <property type="match status" value="1"/>
</dbReference>
<dbReference type="HAMAP" id="MF_00108">
    <property type="entry name" value="IspD"/>
    <property type="match status" value="1"/>
</dbReference>
<evidence type="ECO:0000256" key="1">
    <source>
        <dbReference type="ARBA" id="ARBA00001282"/>
    </source>
</evidence>
<feature type="site" description="Transition state stabilizer" evidence="7">
    <location>
        <position position="23"/>
    </location>
</feature>
<dbReference type="PANTHER" id="PTHR32125">
    <property type="entry name" value="2-C-METHYL-D-ERYTHRITOL 4-PHOSPHATE CYTIDYLYLTRANSFERASE, CHLOROPLASTIC"/>
    <property type="match status" value="1"/>
</dbReference>
<evidence type="ECO:0000256" key="7">
    <source>
        <dbReference type="HAMAP-Rule" id="MF_00108"/>
    </source>
</evidence>
<proteinExistence type="inferred from homology"/>
<evidence type="ECO:0000256" key="4">
    <source>
        <dbReference type="ARBA" id="ARBA00022679"/>
    </source>
</evidence>
<dbReference type="InterPro" id="IPR018294">
    <property type="entry name" value="ISPD_synthase_CS"/>
</dbReference>
<dbReference type="InterPro" id="IPR029044">
    <property type="entry name" value="Nucleotide-diphossugar_trans"/>
</dbReference>
<keyword evidence="6 7" id="KW-0414">Isoprene biosynthesis</keyword>
<dbReference type="PROSITE" id="PS01295">
    <property type="entry name" value="ISPD"/>
    <property type="match status" value="1"/>
</dbReference>
<comment type="pathway">
    <text evidence="2 7">Isoprenoid biosynthesis; isopentenyl diphosphate biosynthesis via DXP pathway; isopentenyl diphosphate from 1-deoxy-D-xylulose 5-phosphate: step 2/6.</text>
</comment>
<evidence type="ECO:0000256" key="2">
    <source>
        <dbReference type="ARBA" id="ARBA00004787"/>
    </source>
</evidence>
<feature type="site" description="Positions MEP for the nucleophilic attack" evidence="7">
    <location>
        <position position="156"/>
    </location>
</feature>
<organism evidence="8 9">
    <name type="scientific">Plasticicumulans acidivorans</name>
    <dbReference type="NCBI Taxonomy" id="886464"/>
    <lineage>
        <taxon>Bacteria</taxon>
        <taxon>Pseudomonadati</taxon>
        <taxon>Pseudomonadota</taxon>
        <taxon>Gammaproteobacteria</taxon>
        <taxon>Candidatus Competibacteraceae</taxon>
        <taxon>Plasticicumulans</taxon>
    </lineage>
</organism>
<dbReference type="EMBL" id="QGTJ01000003">
    <property type="protein sequence ID" value="PWV63495.1"/>
    <property type="molecule type" value="Genomic_DNA"/>
</dbReference>
<protein>
    <recommendedName>
        <fullName evidence="7">2-C-methyl-D-erythritol 4-phosphate cytidylyltransferase</fullName>
        <ecNumber evidence="7">2.7.7.60</ecNumber>
    </recommendedName>
    <alternativeName>
        <fullName evidence="7">4-diphosphocytidyl-2C-methyl-D-erythritol synthase</fullName>
    </alternativeName>
    <alternativeName>
        <fullName evidence="7">MEP cytidylyltransferase</fullName>
        <shortName evidence="7">MCT</shortName>
    </alternativeName>
</protein>
<feature type="site" description="Transition state stabilizer" evidence="7">
    <location>
        <position position="16"/>
    </location>
</feature>
<dbReference type="OrthoDB" id="9806837at2"/>
<dbReference type="Gene3D" id="3.90.550.10">
    <property type="entry name" value="Spore Coat Polysaccharide Biosynthesis Protein SpsA, Chain A"/>
    <property type="match status" value="1"/>
</dbReference>
<dbReference type="AlphaFoldDB" id="A0A317MX81"/>